<comment type="catalytic activity">
    <reaction evidence="7">
        <text>all-trans-zeaxanthin + 2 O2 = 4,9-dimethyldodeca-2,4,6,8,10-pentaenedial + 2 (3R)-hydroxy-beta-ionone</text>
        <dbReference type="Rhea" id="RHEA:26393"/>
        <dbReference type="ChEBI" id="CHEBI:15379"/>
        <dbReference type="ChEBI" id="CHEBI:27547"/>
        <dbReference type="ChEBI" id="CHEBI:53171"/>
        <dbReference type="ChEBI" id="CHEBI:53173"/>
        <dbReference type="EC" id="1.14.99.n4"/>
    </reaction>
</comment>
<dbReference type="AlphaFoldDB" id="A0A830HQA0"/>
<dbReference type="OrthoDB" id="1069523at2759"/>
<dbReference type="EMBL" id="BNJQ01000024">
    <property type="protein sequence ID" value="GHP09324.1"/>
    <property type="molecule type" value="Genomic_DNA"/>
</dbReference>
<proteinExistence type="inferred from homology"/>
<evidence type="ECO:0000313" key="10">
    <source>
        <dbReference type="Proteomes" id="UP000660262"/>
    </source>
</evidence>
<evidence type="ECO:0000256" key="7">
    <source>
        <dbReference type="ARBA" id="ARBA00048709"/>
    </source>
</evidence>
<dbReference type="InterPro" id="IPR004294">
    <property type="entry name" value="Carotenoid_Oase"/>
</dbReference>
<keyword evidence="4" id="KW-0560">Oxidoreductase</keyword>
<evidence type="ECO:0000256" key="3">
    <source>
        <dbReference type="ARBA" id="ARBA00022723"/>
    </source>
</evidence>
<evidence type="ECO:0000256" key="2">
    <source>
        <dbReference type="ARBA" id="ARBA00006787"/>
    </source>
</evidence>
<dbReference type="GO" id="GO:0046872">
    <property type="term" value="F:metal ion binding"/>
    <property type="evidence" value="ECO:0007669"/>
    <property type="project" value="UniProtKB-KW"/>
</dbReference>
<comment type="similarity">
    <text evidence="2">Belongs to the carotenoid oxygenase family.</text>
</comment>
<dbReference type="EC" id="1.14.99.n4" evidence="6"/>
<dbReference type="PANTHER" id="PTHR10543">
    <property type="entry name" value="BETA-CAROTENE DIOXYGENASE"/>
    <property type="match status" value="1"/>
</dbReference>
<evidence type="ECO:0000256" key="8">
    <source>
        <dbReference type="SAM" id="MobiDB-lite"/>
    </source>
</evidence>
<evidence type="ECO:0000256" key="6">
    <source>
        <dbReference type="ARBA" id="ARBA00039084"/>
    </source>
</evidence>
<comment type="caution">
    <text evidence="9">The sequence shown here is derived from an EMBL/GenBank/DDBJ whole genome shotgun (WGS) entry which is preliminary data.</text>
</comment>
<dbReference type="PANTHER" id="PTHR10543:SF89">
    <property type="entry name" value="CAROTENOID 9,10(9',10')-CLEAVAGE DIOXYGENASE 1"/>
    <property type="match status" value="1"/>
</dbReference>
<accession>A0A830HQA0</accession>
<feature type="region of interest" description="Disordered" evidence="8">
    <location>
        <begin position="32"/>
        <end position="52"/>
    </location>
</feature>
<reference evidence="9" key="1">
    <citation type="submission" date="2020-10" db="EMBL/GenBank/DDBJ databases">
        <title>Unveiling of a novel bifunctional photoreceptor, Dualchrome1, isolated from a cosmopolitan green alga.</title>
        <authorList>
            <person name="Suzuki S."/>
            <person name="Kawachi M."/>
        </authorList>
    </citation>
    <scope>NUCLEOTIDE SEQUENCE</scope>
    <source>
        <strain evidence="9">NIES 2893</strain>
    </source>
</reference>
<keyword evidence="3" id="KW-0479">Metal-binding</keyword>
<gene>
    <name evidence="9" type="ORF">PPROV_000806000</name>
</gene>
<evidence type="ECO:0000256" key="5">
    <source>
        <dbReference type="ARBA" id="ARBA00023004"/>
    </source>
</evidence>
<organism evidence="9 10">
    <name type="scientific">Pycnococcus provasolii</name>
    <dbReference type="NCBI Taxonomy" id="41880"/>
    <lineage>
        <taxon>Eukaryota</taxon>
        <taxon>Viridiplantae</taxon>
        <taxon>Chlorophyta</taxon>
        <taxon>Pseudoscourfieldiophyceae</taxon>
        <taxon>Pseudoscourfieldiales</taxon>
        <taxon>Pycnococcaceae</taxon>
        <taxon>Pycnococcus</taxon>
    </lineage>
</organism>
<keyword evidence="10" id="KW-1185">Reference proteome</keyword>
<keyword evidence="5" id="KW-0408">Iron</keyword>
<dbReference type="Pfam" id="PF03055">
    <property type="entry name" value="RPE65"/>
    <property type="match status" value="1"/>
</dbReference>
<dbReference type="Proteomes" id="UP000660262">
    <property type="component" value="Unassembled WGS sequence"/>
</dbReference>
<evidence type="ECO:0000256" key="1">
    <source>
        <dbReference type="ARBA" id="ARBA00001954"/>
    </source>
</evidence>
<dbReference type="GO" id="GO:0016121">
    <property type="term" value="P:carotene catabolic process"/>
    <property type="evidence" value="ECO:0007669"/>
    <property type="project" value="TreeGrafter"/>
</dbReference>
<sequence length="245" mass="28017">MMEHARCQQRKQHARNVRRRVCRARAEQRLRMPAAQEDTLRPASKGDLPPTSQLVRIPQKNYYAQDDWRVAVKQLTPLDEFAYQCRVEGTLPKELDGTLFRNGPGRYERGGAKYAHFLDGDGLIVSFDLQPSEQTAFARAKFVRTAEYVEESREEKVLYRGTFGTRKDGISTFDLRTKNLANTNVMFHAGKLHALYEAGVPYKLDPHTLDTLGKDSLNGVLQRTEGLLGVAELRWFQHLRAVRAN</sequence>
<comment type="cofactor">
    <cofactor evidence="1">
        <name>Fe(2+)</name>
        <dbReference type="ChEBI" id="CHEBI:29033"/>
    </cofactor>
</comment>
<name>A0A830HQA0_9CHLO</name>
<evidence type="ECO:0000256" key="4">
    <source>
        <dbReference type="ARBA" id="ARBA00023002"/>
    </source>
</evidence>
<dbReference type="GO" id="GO:0010436">
    <property type="term" value="F:carotenoid dioxygenase activity"/>
    <property type="evidence" value="ECO:0007669"/>
    <property type="project" value="TreeGrafter"/>
</dbReference>
<evidence type="ECO:0000313" key="9">
    <source>
        <dbReference type="EMBL" id="GHP09324.1"/>
    </source>
</evidence>
<protein>
    <recommendedName>
        <fullName evidence="6">carotenoid 9,10-dioxygenase</fullName>
        <ecNumber evidence="6">1.14.99.n4</ecNumber>
    </recommendedName>
</protein>